<accession>A0A1K2H8F2</accession>
<dbReference type="Proteomes" id="UP000185655">
    <property type="component" value="Unassembled WGS sequence"/>
</dbReference>
<protein>
    <submittedName>
        <fullName evidence="2">Uncharacterized protein</fullName>
    </submittedName>
</protein>
<dbReference type="Proteomes" id="UP000218979">
    <property type="component" value="Unassembled WGS sequence"/>
</dbReference>
<sequence>MGQPEFTKSEAQLLKYFQGKKMLTGWPKSIANVVGITFNSFKYAKKKLSDYGYIYVENLSIGSKKQSRVIRISITDKGMGVVAISDGKGAEQQNDDIKNLIADMGYTQKEIAEMFGLHRTTFMRKLASNLPDDERMMMIAKLEELRK</sequence>
<dbReference type="STRING" id="1122154.SAMN02746068_00735"/>
<dbReference type="RefSeq" id="WP_031365329.1">
    <property type="nucleotide sequence ID" value="NZ_FPKS01000003.1"/>
</dbReference>
<reference evidence="1 4" key="1">
    <citation type="submission" date="2014-12" db="EMBL/GenBank/DDBJ databases">
        <title>Draft genome sequences of 10 type strains of Lactococcus.</title>
        <authorList>
            <person name="Sun Z."/>
            <person name="Zhong Z."/>
            <person name="Liu W."/>
            <person name="Zhang W."/>
            <person name="Zhang H."/>
        </authorList>
    </citation>
    <scope>NUCLEOTIDE SEQUENCE [LARGE SCALE GENOMIC DNA]</scope>
    <source>
        <strain evidence="1 4">DSM 22330</strain>
    </source>
</reference>
<organism evidence="2 3">
    <name type="scientific">Pseudolactococcus chungangensis CAU 28 = DSM 22330</name>
    <dbReference type="NCBI Taxonomy" id="1122154"/>
    <lineage>
        <taxon>Bacteria</taxon>
        <taxon>Bacillati</taxon>
        <taxon>Bacillota</taxon>
        <taxon>Bacilli</taxon>
        <taxon>Lactobacillales</taxon>
        <taxon>Streptococcaceae</taxon>
        <taxon>Pseudolactococcus</taxon>
    </lineage>
</organism>
<gene>
    <name evidence="1" type="ORF">RR45_GL000738</name>
    <name evidence="2" type="ORF">SAMN02746068_00735</name>
</gene>
<reference evidence="2 3" key="2">
    <citation type="submission" date="2016-11" db="EMBL/GenBank/DDBJ databases">
        <authorList>
            <person name="Jaros S."/>
            <person name="Januszkiewicz K."/>
            <person name="Wedrychowicz H."/>
        </authorList>
    </citation>
    <scope>NUCLEOTIDE SEQUENCE [LARGE SCALE GENOMIC DNA]</scope>
    <source>
        <strain evidence="2 3">DSM 22330</strain>
    </source>
</reference>
<dbReference type="AlphaFoldDB" id="A0A1K2H8F2"/>
<evidence type="ECO:0000313" key="3">
    <source>
        <dbReference type="Proteomes" id="UP000185655"/>
    </source>
</evidence>
<dbReference type="EMBL" id="FPKS01000003">
    <property type="protein sequence ID" value="SFZ73050.1"/>
    <property type="molecule type" value="Genomic_DNA"/>
</dbReference>
<dbReference type="EMBL" id="JXJT01000019">
    <property type="protein sequence ID" value="PCS02030.1"/>
    <property type="molecule type" value="Genomic_DNA"/>
</dbReference>
<evidence type="ECO:0000313" key="1">
    <source>
        <dbReference type="EMBL" id="PCS02030.1"/>
    </source>
</evidence>
<keyword evidence="4" id="KW-1185">Reference proteome</keyword>
<evidence type="ECO:0000313" key="2">
    <source>
        <dbReference type="EMBL" id="SFZ73050.1"/>
    </source>
</evidence>
<proteinExistence type="predicted"/>
<evidence type="ECO:0000313" key="4">
    <source>
        <dbReference type="Proteomes" id="UP000218979"/>
    </source>
</evidence>
<name>A0A1K2H8F2_9LACT</name>